<comment type="subunit">
    <text evidence="3">Homohexamer; trimer of dimers.</text>
</comment>
<keyword evidence="6" id="KW-0119">Carbohydrate metabolism</keyword>
<proteinExistence type="inferred from homology"/>
<dbReference type="PANTHER" id="PTHR43576">
    <property type="entry name" value="ALPHA-L-ARABINOFURANOSIDASE C-RELATED"/>
    <property type="match status" value="1"/>
</dbReference>
<evidence type="ECO:0000256" key="6">
    <source>
        <dbReference type="ARBA" id="ARBA00023277"/>
    </source>
</evidence>
<dbReference type="InterPro" id="IPR055235">
    <property type="entry name" value="ASD1_cat"/>
</dbReference>
<evidence type="ECO:0000256" key="4">
    <source>
        <dbReference type="ARBA" id="ARBA00012670"/>
    </source>
</evidence>
<name>A0ABT0IYV5_9MICO</name>
<evidence type="ECO:0000256" key="7">
    <source>
        <dbReference type="ARBA" id="ARBA00023295"/>
    </source>
</evidence>
<dbReference type="EMBL" id="JALQCY010000001">
    <property type="protein sequence ID" value="MCK9792419.1"/>
    <property type="molecule type" value="Genomic_DNA"/>
</dbReference>
<dbReference type="SUPFAM" id="SSF51445">
    <property type="entry name" value="(Trans)glycosidases"/>
    <property type="match status" value="1"/>
</dbReference>
<reference evidence="10 11" key="1">
    <citation type="submission" date="2022-02" db="EMBL/GenBank/DDBJ databases">
        <title>The car tank lid bacteriome: a reservoir of bacteria with potential in bioremediation of fuel.</title>
        <authorList>
            <person name="Vidal-Verdu A."/>
            <person name="Gomez-Martinez D."/>
            <person name="Latorre-Perez A."/>
            <person name="Pereto J."/>
            <person name="Porcar M."/>
        </authorList>
    </citation>
    <scope>NUCLEOTIDE SEQUENCE [LARGE SCALE GENOMIC DNA]</scope>
    <source>
        <strain evidence="10 11">4D.3</strain>
    </source>
</reference>
<dbReference type="InterPro" id="IPR013780">
    <property type="entry name" value="Glyco_hydro_b"/>
</dbReference>
<keyword evidence="7" id="KW-0326">Glycosidase</keyword>
<dbReference type="EC" id="3.2.1.55" evidence="4"/>
<dbReference type="Gene3D" id="3.20.20.80">
    <property type="entry name" value="Glycosidases"/>
    <property type="match status" value="1"/>
</dbReference>
<gene>
    <name evidence="10" type="ORF">M1843_01495</name>
</gene>
<keyword evidence="11" id="KW-1185">Reference proteome</keyword>
<comment type="catalytic activity">
    <reaction evidence="1">
        <text>Hydrolysis of terminal non-reducing alpha-L-arabinofuranoside residues in alpha-L-arabinosides.</text>
        <dbReference type="EC" id="3.2.1.55"/>
    </reaction>
</comment>
<dbReference type="InterPro" id="IPR010720">
    <property type="entry name" value="Alpha-L-AF_C"/>
</dbReference>
<dbReference type="Pfam" id="PF22848">
    <property type="entry name" value="ASD1_dom"/>
    <property type="match status" value="1"/>
</dbReference>
<organism evidence="10 11">
    <name type="scientific">Isoptericola peretonis</name>
    <dbReference type="NCBI Taxonomy" id="2918523"/>
    <lineage>
        <taxon>Bacteria</taxon>
        <taxon>Bacillati</taxon>
        <taxon>Actinomycetota</taxon>
        <taxon>Actinomycetes</taxon>
        <taxon>Micrococcales</taxon>
        <taxon>Promicromonosporaceae</taxon>
        <taxon>Isoptericola</taxon>
    </lineage>
</organism>
<dbReference type="Pfam" id="PF06964">
    <property type="entry name" value="Alpha-L-AF_C"/>
    <property type="match status" value="1"/>
</dbReference>
<feature type="domain" description="Alpha-L-arabinofuranosidase C-terminal" evidence="9">
    <location>
        <begin position="315"/>
        <end position="522"/>
    </location>
</feature>
<evidence type="ECO:0000256" key="1">
    <source>
        <dbReference type="ARBA" id="ARBA00001462"/>
    </source>
</evidence>
<dbReference type="SMART" id="SM00813">
    <property type="entry name" value="Alpha-L-AF_C"/>
    <property type="match status" value="1"/>
</dbReference>
<sequence length="533" mass="57720">MTAPHTDDRPSPAAPDATVDGPGATSDVRVTLHPDFRRGTVDRRLFGSFVEHLGRAVYTGIFEPGHPTADEHGFRRDVADLVHELGVPMVRYPGGNFVSNYVWEDAVGPVEQRKPFLDLAWRTVEPNLVGTDEFLQWAEREGVEPMMAVNLGTRGVAAAAALVEYCNGEAGTRWADLRIANGREEPYGVRLWCLGNEMDGPWQIGHKDAHEYGKLAAEAGKAMKLVDPSISLIVCGSSSMQMPTFGEWERIVLSYTYDLVDHISMHAYYEEVGGDRASFLASGTAMDRFIDRVVASADAVGAERRSDKKITISFDEWNVWYLETRFPGEANLPIQRDAPRIIEDVYSGLDAVVVGDLLVTLLNHADRVPVACLAQLVNVIAPIMTVPGGEAWRQPTFHPFATTSRLARGTALDVRVDAPTYETARHGAAPVVTAAATVDDDGALGLFLTNRSDRVVEVELAHVGAGLGLTEGWQMVADHEPAVEGPEHAAKVSETCWSAVDVATSVAGTAGGTTTVRLAPESWTAFSGTFARA</sequence>
<evidence type="ECO:0000256" key="2">
    <source>
        <dbReference type="ARBA" id="ARBA00007186"/>
    </source>
</evidence>
<comment type="caution">
    <text evidence="10">The sequence shown here is derived from an EMBL/GenBank/DDBJ whole genome shotgun (WGS) entry which is preliminary data.</text>
</comment>
<evidence type="ECO:0000256" key="3">
    <source>
        <dbReference type="ARBA" id="ARBA00011165"/>
    </source>
</evidence>
<feature type="compositionally biased region" description="Basic and acidic residues" evidence="8">
    <location>
        <begin position="1"/>
        <end position="10"/>
    </location>
</feature>
<evidence type="ECO:0000256" key="5">
    <source>
        <dbReference type="ARBA" id="ARBA00022801"/>
    </source>
</evidence>
<keyword evidence="5" id="KW-0378">Hydrolase</keyword>
<dbReference type="Proteomes" id="UP001651050">
    <property type="component" value="Unassembled WGS sequence"/>
</dbReference>
<feature type="region of interest" description="Disordered" evidence="8">
    <location>
        <begin position="1"/>
        <end position="29"/>
    </location>
</feature>
<accession>A0ABT0IYV5</accession>
<evidence type="ECO:0000313" key="10">
    <source>
        <dbReference type="EMBL" id="MCK9792419.1"/>
    </source>
</evidence>
<protein>
    <recommendedName>
        <fullName evidence="4">non-reducing end alpha-L-arabinofuranosidase</fullName>
        <ecNumber evidence="4">3.2.1.55</ecNumber>
    </recommendedName>
</protein>
<evidence type="ECO:0000313" key="11">
    <source>
        <dbReference type="Proteomes" id="UP001651050"/>
    </source>
</evidence>
<dbReference type="SUPFAM" id="SSF51011">
    <property type="entry name" value="Glycosyl hydrolase domain"/>
    <property type="match status" value="1"/>
</dbReference>
<dbReference type="PANTHER" id="PTHR43576:SF3">
    <property type="entry name" value="ALPHA-L-ARABINOFURANOSIDASE C"/>
    <property type="match status" value="1"/>
</dbReference>
<dbReference type="RefSeq" id="WP_416342292.1">
    <property type="nucleotide sequence ID" value="NZ_JALQCY010000001.1"/>
</dbReference>
<comment type="similarity">
    <text evidence="2">Belongs to the glycosyl hydrolase 51 family.</text>
</comment>
<evidence type="ECO:0000259" key="9">
    <source>
        <dbReference type="SMART" id="SM00813"/>
    </source>
</evidence>
<dbReference type="InterPro" id="IPR017853">
    <property type="entry name" value="GH"/>
</dbReference>
<evidence type="ECO:0000256" key="8">
    <source>
        <dbReference type="SAM" id="MobiDB-lite"/>
    </source>
</evidence>
<dbReference type="Gene3D" id="2.60.40.1180">
    <property type="entry name" value="Golgi alpha-mannosidase II"/>
    <property type="match status" value="1"/>
</dbReference>